<feature type="transmembrane region" description="Helical" evidence="1">
    <location>
        <begin position="6"/>
        <end position="27"/>
    </location>
</feature>
<keyword evidence="1" id="KW-1133">Transmembrane helix</keyword>
<reference evidence="2" key="2">
    <citation type="submission" date="2020-07" db="EMBL/GenBank/DDBJ databases">
        <authorList>
            <person name="Vera ALvarez R."/>
            <person name="Arias-Moreno D.M."/>
            <person name="Jimenez-Jacinto V."/>
            <person name="Jimenez-Bremont J.F."/>
            <person name="Swaminathan K."/>
            <person name="Moose S.P."/>
            <person name="Guerrero-Gonzalez M.L."/>
            <person name="Marino-Ramirez L."/>
            <person name="Landsman D."/>
            <person name="Rodriguez-Kessler M."/>
            <person name="Delgado-Sanchez P."/>
        </authorList>
    </citation>
    <scope>NUCLEOTIDE SEQUENCE</scope>
    <source>
        <tissue evidence="2">Cladode</tissue>
    </source>
</reference>
<protein>
    <submittedName>
        <fullName evidence="2">Uncharacterized protein</fullName>
    </submittedName>
</protein>
<evidence type="ECO:0000313" key="2">
    <source>
        <dbReference type="EMBL" id="MBA4665287.1"/>
    </source>
</evidence>
<evidence type="ECO:0000256" key="1">
    <source>
        <dbReference type="SAM" id="Phobius"/>
    </source>
</evidence>
<name>A0A7C9EGP2_OPUST</name>
<organism evidence="2">
    <name type="scientific">Opuntia streptacantha</name>
    <name type="common">Prickly pear cactus</name>
    <name type="synonym">Opuntia cardona</name>
    <dbReference type="NCBI Taxonomy" id="393608"/>
    <lineage>
        <taxon>Eukaryota</taxon>
        <taxon>Viridiplantae</taxon>
        <taxon>Streptophyta</taxon>
        <taxon>Embryophyta</taxon>
        <taxon>Tracheophyta</taxon>
        <taxon>Spermatophyta</taxon>
        <taxon>Magnoliopsida</taxon>
        <taxon>eudicotyledons</taxon>
        <taxon>Gunneridae</taxon>
        <taxon>Pentapetalae</taxon>
        <taxon>Caryophyllales</taxon>
        <taxon>Cactineae</taxon>
        <taxon>Cactaceae</taxon>
        <taxon>Opuntioideae</taxon>
        <taxon>Opuntia</taxon>
    </lineage>
</organism>
<sequence>MICNIYYALDILRSFLVVFCVLFILCIDYGESYSTQLLLEDTWIRITEAILERKGFSSCSPSAFKPFSDGNATCRLDIVHGLSYPARPFDPCGGTVKLSEKFPFSRW</sequence>
<keyword evidence="1" id="KW-0472">Membrane</keyword>
<dbReference type="AlphaFoldDB" id="A0A7C9EGP2"/>
<accession>A0A7C9EGP2</accession>
<reference evidence="2" key="1">
    <citation type="journal article" date="2013" name="J. Plant Res.">
        <title>Effect of fungi and light on seed germination of three Opuntia species from semiarid lands of central Mexico.</title>
        <authorList>
            <person name="Delgado-Sanchez P."/>
            <person name="Jimenez-Bremont J.F."/>
            <person name="Guerrero-Gonzalez Mde L."/>
            <person name="Flores J."/>
        </authorList>
    </citation>
    <scope>NUCLEOTIDE SEQUENCE</scope>
    <source>
        <tissue evidence="2">Cladode</tissue>
    </source>
</reference>
<dbReference type="EMBL" id="GISG01226819">
    <property type="protein sequence ID" value="MBA4665287.1"/>
    <property type="molecule type" value="Transcribed_RNA"/>
</dbReference>
<proteinExistence type="predicted"/>
<keyword evidence="1" id="KW-0812">Transmembrane</keyword>